<feature type="binding site" evidence="15">
    <location>
        <position position="207"/>
    </location>
    <ligand>
        <name>5-phospho-alpha-D-ribose 1-diphosphate</name>
        <dbReference type="ChEBI" id="CHEBI:58017"/>
    </ligand>
</feature>
<evidence type="ECO:0000256" key="9">
    <source>
        <dbReference type="ARBA" id="ARBA00023134"/>
    </source>
</evidence>
<feature type="binding site" evidence="15">
    <location>
        <position position="111"/>
    </location>
    <ligand>
        <name>5-phospho-alpha-D-ribose 1-diphosphate</name>
        <dbReference type="ChEBI" id="CHEBI:58017"/>
    </ligand>
</feature>
<evidence type="ECO:0000256" key="14">
    <source>
        <dbReference type="ARBA" id="ARBA00079807"/>
    </source>
</evidence>
<dbReference type="STRING" id="249189.RV04_GL000107"/>
<dbReference type="Gene3D" id="3.40.50.2020">
    <property type="match status" value="1"/>
</dbReference>
<evidence type="ECO:0000256" key="8">
    <source>
        <dbReference type="ARBA" id="ARBA00022842"/>
    </source>
</evidence>
<feature type="binding site" evidence="15">
    <location>
        <begin position="138"/>
        <end position="146"/>
    </location>
    <ligand>
        <name>5-phospho-alpha-D-ribose 1-diphosphate</name>
        <dbReference type="ChEBI" id="CHEBI:58017"/>
    </ligand>
</feature>
<comment type="similarity">
    <text evidence="2 15">Belongs to the UPRTase family.</text>
</comment>
<dbReference type="EMBL" id="JXKQ01000001">
    <property type="protein sequence ID" value="OJG46860.1"/>
    <property type="molecule type" value="Genomic_DNA"/>
</dbReference>
<keyword evidence="7 15" id="KW-0547">Nucleotide-binding</keyword>
<keyword evidence="8 15" id="KW-0460">Magnesium</keyword>
<dbReference type="AlphaFoldDB" id="A0A1L8TRF7"/>
<comment type="cofactor">
    <cofactor evidence="15">
        <name>Mg(2+)</name>
        <dbReference type="ChEBI" id="CHEBI:18420"/>
    </cofactor>
    <text evidence="15">Binds 1 Mg(2+) ion per subunit. The magnesium is bound as Mg-PRPP.</text>
</comment>
<accession>A0A1L8TRF7</accession>
<evidence type="ECO:0000256" key="10">
    <source>
        <dbReference type="ARBA" id="ARBA00031082"/>
    </source>
</evidence>
<dbReference type="InterPro" id="IPR000836">
    <property type="entry name" value="PRTase_dom"/>
</dbReference>
<evidence type="ECO:0000256" key="5">
    <source>
        <dbReference type="ARBA" id="ARBA00022676"/>
    </source>
</evidence>
<dbReference type="GO" id="GO:0005737">
    <property type="term" value="C:cytoplasm"/>
    <property type="evidence" value="ECO:0007669"/>
    <property type="project" value="UniProtKB-ARBA"/>
</dbReference>
<dbReference type="SUPFAM" id="SSF53271">
    <property type="entry name" value="PRTase-like"/>
    <property type="match status" value="1"/>
</dbReference>
<keyword evidence="6 15" id="KW-0808">Transferase</keyword>
<dbReference type="InterPro" id="IPR034332">
    <property type="entry name" value="Upp_B"/>
</dbReference>
<evidence type="ECO:0000256" key="7">
    <source>
        <dbReference type="ARBA" id="ARBA00022741"/>
    </source>
</evidence>
<dbReference type="GO" id="GO:0044206">
    <property type="term" value="P:UMP salvage"/>
    <property type="evidence" value="ECO:0007669"/>
    <property type="project" value="UniProtKB-UniRule"/>
</dbReference>
<dbReference type="Pfam" id="PF14681">
    <property type="entry name" value="UPRTase"/>
    <property type="match status" value="1"/>
</dbReference>
<comment type="function">
    <text evidence="12 15">Catalyzes the conversion of uracil and 5-phospho-alpha-D-ribose 1-diphosphate (PRPP) to UMP and diphosphate.</text>
</comment>
<dbReference type="GO" id="GO:0000287">
    <property type="term" value="F:magnesium ion binding"/>
    <property type="evidence" value="ECO:0007669"/>
    <property type="project" value="UniProtKB-UniRule"/>
</dbReference>
<feature type="binding site" evidence="15">
    <location>
        <begin position="206"/>
        <end position="208"/>
    </location>
    <ligand>
        <name>uracil</name>
        <dbReference type="ChEBI" id="CHEBI:17568"/>
    </ligand>
</feature>
<dbReference type="Proteomes" id="UP000182077">
    <property type="component" value="Unassembled WGS sequence"/>
</dbReference>
<evidence type="ECO:0000256" key="3">
    <source>
        <dbReference type="ARBA" id="ARBA00011894"/>
    </source>
</evidence>
<reference evidence="17 18" key="1">
    <citation type="submission" date="2014-12" db="EMBL/GenBank/DDBJ databases">
        <title>Draft genome sequences of 29 type strains of Enterococci.</title>
        <authorList>
            <person name="Zhong Z."/>
            <person name="Sun Z."/>
            <person name="Liu W."/>
            <person name="Zhang W."/>
            <person name="Zhang H."/>
        </authorList>
    </citation>
    <scope>NUCLEOTIDE SEQUENCE [LARGE SCALE GENOMIC DNA]</scope>
    <source>
        <strain evidence="17 18">DSM 17122</strain>
    </source>
</reference>
<organism evidence="17 18">
    <name type="scientific">Enterococcus hermanniensis</name>
    <dbReference type="NCBI Taxonomy" id="249189"/>
    <lineage>
        <taxon>Bacteria</taxon>
        <taxon>Bacillati</taxon>
        <taxon>Bacillota</taxon>
        <taxon>Bacilli</taxon>
        <taxon>Lactobacillales</taxon>
        <taxon>Enterococcaceae</taxon>
        <taxon>Enterococcus</taxon>
    </lineage>
</organism>
<dbReference type="NCBIfam" id="NF001097">
    <property type="entry name" value="PRK00129.1"/>
    <property type="match status" value="1"/>
</dbReference>
<keyword evidence="18" id="KW-1185">Reference proteome</keyword>
<dbReference type="NCBIfam" id="TIGR01091">
    <property type="entry name" value="upp"/>
    <property type="match status" value="1"/>
</dbReference>
<gene>
    <name evidence="15" type="primary">upp</name>
    <name evidence="17" type="ORF">RV04_GL000107</name>
</gene>
<dbReference type="PANTHER" id="PTHR32315">
    <property type="entry name" value="ADENINE PHOSPHORIBOSYLTRANSFERASE"/>
    <property type="match status" value="1"/>
</dbReference>
<name>A0A1L8TRF7_9ENTE</name>
<keyword evidence="4 15" id="KW-0021">Allosteric enzyme</keyword>
<feature type="domain" description="Phosphoribosyltransferase" evidence="16">
    <location>
        <begin position="13"/>
        <end position="215"/>
    </location>
</feature>
<comment type="caution">
    <text evidence="17">The sequence shown here is derived from an EMBL/GenBank/DDBJ whole genome shotgun (WGS) entry which is preliminary data.</text>
</comment>
<dbReference type="GO" id="GO:0005525">
    <property type="term" value="F:GTP binding"/>
    <property type="evidence" value="ECO:0007669"/>
    <property type="project" value="UniProtKB-KW"/>
</dbReference>
<evidence type="ECO:0000256" key="1">
    <source>
        <dbReference type="ARBA" id="ARBA00005180"/>
    </source>
</evidence>
<dbReference type="InterPro" id="IPR050054">
    <property type="entry name" value="UPRTase/APRTase"/>
</dbReference>
<dbReference type="GO" id="GO:0006223">
    <property type="term" value="P:uracil salvage"/>
    <property type="evidence" value="ECO:0007669"/>
    <property type="project" value="InterPro"/>
</dbReference>
<evidence type="ECO:0000256" key="13">
    <source>
        <dbReference type="ARBA" id="ARBA00072146"/>
    </source>
</evidence>
<evidence type="ECO:0000256" key="11">
    <source>
        <dbReference type="ARBA" id="ARBA00052919"/>
    </source>
</evidence>
<evidence type="ECO:0000256" key="15">
    <source>
        <dbReference type="HAMAP-Rule" id="MF_01218"/>
    </source>
</evidence>
<dbReference type="EC" id="2.4.2.9" evidence="3 15"/>
<comment type="catalytic activity">
    <reaction evidence="11 15">
        <text>UMP + diphosphate = 5-phospho-alpha-D-ribose 1-diphosphate + uracil</text>
        <dbReference type="Rhea" id="RHEA:13017"/>
        <dbReference type="ChEBI" id="CHEBI:17568"/>
        <dbReference type="ChEBI" id="CHEBI:33019"/>
        <dbReference type="ChEBI" id="CHEBI:57865"/>
        <dbReference type="ChEBI" id="CHEBI:58017"/>
        <dbReference type="EC" id="2.4.2.9"/>
    </reaction>
</comment>
<dbReference type="InterPro" id="IPR005765">
    <property type="entry name" value="UPRT"/>
</dbReference>
<keyword evidence="9 15" id="KW-0342">GTP-binding</keyword>
<feature type="binding site" evidence="15">
    <location>
        <position position="86"/>
    </location>
    <ligand>
        <name>5-phospho-alpha-D-ribose 1-diphosphate</name>
        <dbReference type="ChEBI" id="CHEBI:58017"/>
    </ligand>
</feature>
<dbReference type="HAMAP" id="MF_01218_B">
    <property type="entry name" value="Upp_B"/>
    <property type="match status" value="1"/>
</dbReference>
<dbReference type="GO" id="GO:0004845">
    <property type="term" value="F:uracil phosphoribosyltransferase activity"/>
    <property type="evidence" value="ECO:0007669"/>
    <property type="project" value="UniProtKB-UniRule"/>
</dbReference>
<dbReference type="PANTHER" id="PTHR32315:SF4">
    <property type="entry name" value="URACIL PHOSPHORIBOSYLTRANSFERASE, CHLOROPLASTIC"/>
    <property type="match status" value="1"/>
</dbReference>
<evidence type="ECO:0000256" key="4">
    <source>
        <dbReference type="ARBA" id="ARBA00022533"/>
    </source>
</evidence>
<comment type="pathway">
    <text evidence="1 15">Pyrimidine metabolism; UMP biosynthesis via salvage pathway; UMP from uracil: step 1/1.</text>
</comment>
<dbReference type="CDD" id="cd06223">
    <property type="entry name" value="PRTases_typeI"/>
    <property type="match status" value="1"/>
</dbReference>
<proteinExistence type="inferred from homology"/>
<evidence type="ECO:0000259" key="16">
    <source>
        <dbReference type="Pfam" id="PF14681"/>
    </source>
</evidence>
<sequence>MNKEQLIMGKFQVIDHPLIQHKLTIIRDKNCGTKVFREVVDEIAMLMAYEVSRDMPLEDIEIETPITPSTQKTLSGKKVAIVPILRAGIGMVDGILELIPAAKVGHIGMFRDEETFEPHEYFFKMPEDIDSRQLFIVDPMLATGGSAIMAIDSLKKRGASNMKFVCLVAAPEGVKALQEAHPDVDIYTAALDERLNEQGYIVPGLGDAGDRLFGTK</sequence>
<evidence type="ECO:0000313" key="17">
    <source>
        <dbReference type="EMBL" id="OJG46860.1"/>
    </source>
</evidence>
<evidence type="ECO:0000256" key="2">
    <source>
        <dbReference type="ARBA" id="ARBA00009516"/>
    </source>
</evidence>
<protein>
    <recommendedName>
        <fullName evidence="13 15">Uracil phosphoribosyltransferase</fullName>
        <ecNumber evidence="3 15">2.4.2.9</ecNumber>
    </recommendedName>
    <alternativeName>
        <fullName evidence="10 15">UMP pyrophosphorylase</fullName>
    </alternativeName>
    <alternativeName>
        <fullName evidence="14 15">UPRTase</fullName>
    </alternativeName>
</protein>
<evidence type="ECO:0000313" key="18">
    <source>
        <dbReference type="Proteomes" id="UP000182077"/>
    </source>
</evidence>
<dbReference type="UniPathway" id="UPA00574">
    <property type="reaction ID" value="UER00636"/>
</dbReference>
<evidence type="ECO:0000256" key="6">
    <source>
        <dbReference type="ARBA" id="ARBA00022679"/>
    </source>
</evidence>
<comment type="activity regulation">
    <text evidence="15">Allosterically activated by GTP.</text>
</comment>
<evidence type="ECO:0000256" key="12">
    <source>
        <dbReference type="ARBA" id="ARBA00056901"/>
    </source>
</evidence>
<keyword evidence="5 15" id="KW-0328">Glycosyltransferase</keyword>
<feature type="binding site" evidence="15">
    <location>
        <position position="201"/>
    </location>
    <ligand>
        <name>uracil</name>
        <dbReference type="ChEBI" id="CHEBI:17568"/>
    </ligand>
</feature>
<dbReference type="InterPro" id="IPR029057">
    <property type="entry name" value="PRTase-like"/>
</dbReference>
<dbReference type="FunFam" id="3.40.50.2020:FF:000003">
    <property type="entry name" value="Uracil phosphoribosyltransferase"/>
    <property type="match status" value="1"/>
</dbReference>